<protein>
    <submittedName>
        <fullName evidence="10">GC-rich sequence DNA-binding factor-like protein-domain-containing protein</fullName>
    </submittedName>
</protein>
<feature type="compositionally biased region" description="Acidic residues" evidence="8">
    <location>
        <begin position="10"/>
        <end position="23"/>
    </location>
</feature>
<evidence type="ECO:0000256" key="1">
    <source>
        <dbReference type="ARBA" id="ARBA00004123"/>
    </source>
</evidence>
<dbReference type="GO" id="GO:0000390">
    <property type="term" value="P:spliceosomal complex disassembly"/>
    <property type="evidence" value="ECO:0007669"/>
    <property type="project" value="InterPro"/>
</dbReference>
<feature type="region of interest" description="Disordered" evidence="8">
    <location>
        <begin position="270"/>
        <end position="313"/>
    </location>
</feature>
<evidence type="ECO:0000313" key="10">
    <source>
        <dbReference type="EMBL" id="KAF8449018.1"/>
    </source>
</evidence>
<evidence type="ECO:0000256" key="6">
    <source>
        <dbReference type="ARBA" id="ARBA00023242"/>
    </source>
</evidence>
<keyword evidence="11" id="KW-1185">Reference proteome</keyword>
<dbReference type="Pfam" id="PF12457">
    <property type="entry name" value="TIP_N"/>
    <property type="match status" value="1"/>
</dbReference>
<dbReference type="SMART" id="SM00443">
    <property type="entry name" value="G_patch"/>
    <property type="match status" value="1"/>
</dbReference>
<dbReference type="AlphaFoldDB" id="A0AAD4C533"/>
<feature type="compositionally biased region" description="Low complexity" evidence="8">
    <location>
        <begin position="194"/>
        <end position="205"/>
    </location>
</feature>
<keyword evidence="5" id="KW-0508">mRNA splicing</keyword>
<evidence type="ECO:0000256" key="3">
    <source>
        <dbReference type="ARBA" id="ARBA00022664"/>
    </source>
</evidence>
<dbReference type="InterPro" id="IPR022159">
    <property type="entry name" value="STIP/TFIP11_N"/>
</dbReference>
<dbReference type="Pfam" id="PF01585">
    <property type="entry name" value="G-patch"/>
    <property type="match status" value="1"/>
</dbReference>
<evidence type="ECO:0000256" key="7">
    <source>
        <dbReference type="SAM" id="Coils"/>
    </source>
</evidence>
<evidence type="ECO:0000256" key="8">
    <source>
        <dbReference type="SAM" id="MobiDB-lite"/>
    </source>
</evidence>
<reference evidence="10" key="1">
    <citation type="submission" date="2019-10" db="EMBL/GenBank/DDBJ databases">
        <authorList>
            <consortium name="DOE Joint Genome Institute"/>
            <person name="Kuo A."/>
            <person name="Miyauchi S."/>
            <person name="Kiss E."/>
            <person name="Drula E."/>
            <person name="Kohler A."/>
            <person name="Sanchez-Garcia M."/>
            <person name="Andreopoulos B."/>
            <person name="Barry K.W."/>
            <person name="Bonito G."/>
            <person name="Buee M."/>
            <person name="Carver A."/>
            <person name="Chen C."/>
            <person name="Cichocki N."/>
            <person name="Clum A."/>
            <person name="Culley D."/>
            <person name="Crous P.W."/>
            <person name="Fauchery L."/>
            <person name="Girlanda M."/>
            <person name="Hayes R."/>
            <person name="Keri Z."/>
            <person name="LaButti K."/>
            <person name="Lipzen A."/>
            <person name="Lombard V."/>
            <person name="Magnuson J."/>
            <person name="Maillard F."/>
            <person name="Morin E."/>
            <person name="Murat C."/>
            <person name="Nolan M."/>
            <person name="Ohm R."/>
            <person name="Pangilinan J."/>
            <person name="Pereira M."/>
            <person name="Perotto S."/>
            <person name="Peter M."/>
            <person name="Riley R."/>
            <person name="Sitrit Y."/>
            <person name="Stielow B."/>
            <person name="Szollosi G."/>
            <person name="Zifcakova L."/>
            <person name="Stursova M."/>
            <person name="Spatafora J.W."/>
            <person name="Tedersoo L."/>
            <person name="Vaario L.-M."/>
            <person name="Yamada A."/>
            <person name="Yan M."/>
            <person name="Wang P."/>
            <person name="Xu J."/>
            <person name="Bruns T."/>
            <person name="Baldrian P."/>
            <person name="Vilgalys R."/>
            <person name="Henrissat B."/>
            <person name="Grigoriev I.V."/>
            <person name="Hibbett D."/>
            <person name="Nagy L.G."/>
            <person name="Martin F.M."/>
        </authorList>
    </citation>
    <scope>NUCLEOTIDE SEQUENCE</scope>
    <source>
        <strain evidence="10">BED1</strain>
    </source>
</reference>
<keyword evidence="10" id="KW-0238">DNA-binding</keyword>
<evidence type="ECO:0000256" key="4">
    <source>
        <dbReference type="ARBA" id="ARBA00022728"/>
    </source>
</evidence>
<dbReference type="Pfam" id="PF07842">
    <property type="entry name" value="GCFC"/>
    <property type="match status" value="1"/>
</dbReference>
<name>A0AAD4C533_BOLED</name>
<keyword evidence="6" id="KW-0539">Nucleus</keyword>
<evidence type="ECO:0000259" key="9">
    <source>
        <dbReference type="PROSITE" id="PS50174"/>
    </source>
</evidence>
<evidence type="ECO:0000313" key="11">
    <source>
        <dbReference type="Proteomes" id="UP001194468"/>
    </source>
</evidence>
<comment type="similarity">
    <text evidence="2">Belongs to the TFP11/STIP family.</text>
</comment>
<feature type="compositionally biased region" description="Acidic residues" evidence="8">
    <location>
        <begin position="106"/>
        <end position="153"/>
    </location>
</feature>
<dbReference type="GO" id="GO:0071008">
    <property type="term" value="C:U2-type post-mRNA release spliceosomal complex"/>
    <property type="evidence" value="ECO:0007669"/>
    <property type="project" value="TreeGrafter"/>
</dbReference>
<dbReference type="GO" id="GO:0003677">
    <property type="term" value="F:DNA binding"/>
    <property type="evidence" value="ECO:0007669"/>
    <property type="project" value="UniProtKB-KW"/>
</dbReference>
<feature type="compositionally biased region" description="Basic and acidic residues" evidence="8">
    <location>
        <begin position="270"/>
        <end position="283"/>
    </location>
</feature>
<keyword evidence="3" id="KW-0507">mRNA processing</keyword>
<feature type="domain" description="G-patch" evidence="9">
    <location>
        <begin position="220"/>
        <end position="266"/>
    </location>
</feature>
<feature type="compositionally biased region" description="Basic and acidic residues" evidence="8">
    <location>
        <begin position="296"/>
        <end position="305"/>
    </location>
</feature>
<gene>
    <name evidence="10" type="ORF">L210DRAFT_3640618</name>
</gene>
<dbReference type="InterPro" id="IPR022783">
    <property type="entry name" value="GCFC_dom"/>
</dbReference>
<evidence type="ECO:0000256" key="2">
    <source>
        <dbReference type="ARBA" id="ARBA00010900"/>
    </source>
</evidence>
<keyword evidence="4" id="KW-0747">Spliceosome</keyword>
<evidence type="ECO:0000256" key="5">
    <source>
        <dbReference type="ARBA" id="ARBA00023187"/>
    </source>
</evidence>
<accession>A0AAD4C533</accession>
<comment type="caution">
    <text evidence="10">The sequence shown here is derived from an EMBL/GenBank/DDBJ whole genome shotgun (WGS) entry which is preliminary data.</text>
</comment>
<keyword evidence="7" id="KW-0175">Coiled coil</keyword>
<dbReference type="PROSITE" id="PS50174">
    <property type="entry name" value="G_PATCH"/>
    <property type="match status" value="1"/>
</dbReference>
<dbReference type="PANTHER" id="PTHR23329:SF1">
    <property type="entry name" value="TUFTELIN-INTERACTING PROTEIN 11"/>
    <property type="match status" value="1"/>
</dbReference>
<sequence>MGRRKRQFLDDGDSDSDASEGSEADFHLNDNNADARDERALFEDPYRHKRRRRDGKEDAIYGAFGDDSDDEDYVRKGGARSKKTDWTKAPAFVSGEKVELKMELTDVEAEDEGEDEAVDEVDDEVASETVDWTDAEEEKSDGSMDEVQDEEVKEPEPSIVAPAPTRPGLGASTFSGLPSSFGATARTQRAFLRSESSSGPSSQRSTPLPVHEQAHFHKIGGTLGAQMLAKMGWKAGTGLGTGGEGIIVPIESKLRPKNAGIAYKGFKEKTEQSKLEAKRRGEVVSDDEELPPTVKKAKEAKEKRSNAWKHARKVKTKVEHKTYEQIVADAGQEPSAPSIGPIIDATGREPRELASLAEISLASWTPSTDPTRIPEVRHNLRLIATACKTDLDGLAREAKALEDRKRFIVEEDARLRRKLTAEAELISQLQQVSLVVDEISTKSRELASVYEVTLDDFSPLFSKLLQFPAEFDKYRLDEIVVAAITPTVRRIVAQWNPLVDPSTLVSTFRTWKQALKVNLVEQPSQTQVSLYGAGAVDRTPVVEQPMTPFESLLWTVWLPKVRTSINNEWDPCDCSPAIRLYETWSSFLPPFIRDNMLDQLILPKLAKAVTEWNPKRTTVSLQSLVFPWLPHLGLRVESVLDDARRKVKVMLRSWRATDGLPKDLVVWRDVFDGAEWDNLLLKYVVPKLASHFREEFRVNPRAQEMRPLTQVVLPWSPLLRGSVMSQLLEAEFFPKWLDVLYIWLIQPRVSFEEVAQWYAFWKGVFAEDILALKGVQKGFTRGLQLMNEAIEHGADAPTKLKRADTKVEQAATVGTSKAATKSNALPSRTHEITFRSIVEEYAAEHNLLFMPTGRAHETSRMPLFRVSGPSGKGGVLVYVQDDAVWAPEGDEYRAITLEEMVVKANK</sequence>
<dbReference type="EMBL" id="WHUW01000003">
    <property type="protein sequence ID" value="KAF8449018.1"/>
    <property type="molecule type" value="Genomic_DNA"/>
</dbReference>
<proteinExistence type="inferred from homology"/>
<feature type="compositionally biased region" description="Polar residues" evidence="8">
    <location>
        <begin position="172"/>
        <end position="187"/>
    </location>
</feature>
<feature type="region of interest" description="Disordered" evidence="8">
    <location>
        <begin position="106"/>
        <end position="211"/>
    </location>
</feature>
<feature type="region of interest" description="Disordered" evidence="8">
    <location>
        <begin position="1"/>
        <end position="85"/>
    </location>
</feature>
<comment type="subcellular location">
    <subcellularLocation>
        <location evidence="1">Nucleus</location>
    </subcellularLocation>
</comment>
<dbReference type="Proteomes" id="UP001194468">
    <property type="component" value="Unassembled WGS sequence"/>
</dbReference>
<dbReference type="PANTHER" id="PTHR23329">
    <property type="entry name" value="TUFTELIN-INTERACTING PROTEIN 11-RELATED"/>
    <property type="match status" value="1"/>
</dbReference>
<dbReference type="InterPro" id="IPR045211">
    <property type="entry name" value="TFP11/STIP/Ntr1"/>
</dbReference>
<feature type="compositionally biased region" description="Basic and acidic residues" evidence="8">
    <location>
        <begin position="24"/>
        <end position="46"/>
    </location>
</feature>
<organism evidence="10 11">
    <name type="scientific">Boletus edulis BED1</name>
    <dbReference type="NCBI Taxonomy" id="1328754"/>
    <lineage>
        <taxon>Eukaryota</taxon>
        <taxon>Fungi</taxon>
        <taxon>Dikarya</taxon>
        <taxon>Basidiomycota</taxon>
        <taxon>Agaricomycotina</taxon>
        <taxon>Agaricomycetes</taxon>
        <taxon>Agaricomycetidae</taxon>
        <taxon>Boletales</taxon>
        <taxon>Boletineae</taxon>
        <taxon>Boletaceae</taxon>
        <taxon>Boletoideae</taxon>
        <taxon>Boletus</taxon>
    </lineage>
</organism>
<dbReference type="InterPro" id="IPR000467">
    <property type="entry name" value="G_patch_dom"/>
</dbReference>
<reference evidence="10" key="2">
    <citation type="journal article" date="2020" name="Nat. Commun.">
        <title>Large-scale genome sequencing of mycorrhizal fungi provides insights into the early evolution of symbiotic traits.</title>
        <authorList>
            <person name="Miyauchi S."/>
            <person name="Kiss E."/>
            <person name="Kuo A."/>
            <person name="Drula E."/>
            <person name="Kohler A."/>
            <person name="Sanchez-Garcia M."/>
            <person name="Morin E."/>
            <person name="Andreopoulos B."/>
            <person name="Barry K.W."/>
            <person name="Bonito G."/>
            <person name="Buee M."/>
            <person name="Carver A."/>
            <person name="Chen C."/>
            <person name="Cichocki N."/>
            <person name="Clum A."/>
            <person name="Culley D."/>
            <person name="Crous P.W."/>
            <person name="Fauchery L."/>
            <person name="Girlanda M."/>
            <person name="Hayes R.D."/>
            <person name="Keri Z."/>
            <person name="LaButti K."/>
            <person name="Lipzen A."/>
            <person name="Lombard V."/>
            <person name="Magnuson J."/>
            <person name="Maillard F."/>
            <person name="Murat C."/>
            <person name="Nolan M."/>
            <person name="Ohm R.A."/>
            <person name="Pangilinan J."/>
            <person name="Pereira M.F."/>
            <person name="Perotto S."/>
            <person name="Peter M."/>
            <person name="Pfister S."/>
            <person name="Riley R."/>
            <person name="Sitrit Y."/>
            <person name="Stielow J.B."/>
            <person name="Szollosi G."/>
            <person name="Zifcakova L."/>
            <person name="Stursova M."/>
            <person name="Spatafora J.W."/>
            <person name="Tedersoo L."/>
            <person name="Vaario L.M."/>
            <person name="Yamada A."/>
            <person name="Yan M."/>
            <person name="Wang P."/>
            <person name="Xu J."/>
            <person name="Bruns T."/>
            <person name="Baldrian P."/>
            <person name="Vilgalys R."/>
            <person name="Dunand C."/>
            <person name="Henrissat B."/>
            <person name="Grigoriev I.V."/>
            <person name="Hibbett D."/>
            <person name="Nagy L.G."/>
            <person name="Martin F.M."/>
        </authorList>
    </citation>
    <scope>NUCLEOTIDE SEQUENCE</scope>
    <source>
        <strain evidence="10">BED1</strain>
    </source>
</reference>
<feature type="coiled-coil region" evidence="7">
    <location>
        <begin position="384"/>
        <end position="411"/>
    </location>
</feature>